<proteinExistence type="predicted"/>
<dbReference type="Proteomes" id="UP001057580">
    <property type="component" value="Chromosome"/>
</dbReference>
<reference evidence="3" key="1">
    <citation type="submission" date="2022-09" db="EMBL/GenBank/DDBJ databases">
        <title>Diverse halophilic archaea isolated from saline environments.</title>
        <authorList>
            <person name="Cui H.-L."/>
        </authorList>
    </citation>
    <scope>NUCLEOTIDE SEQUENCE</scope>
    <source>
        <strain evidence="3">ZS-35-S2</strain>
    </source>
</reference>
<accession>A0A9E7R401</accession>
<keyword evidence="2" id="KW-0472">Membrane</keyword>
<protein>
    <submittedName>
        <fullName evidence="3">Uncharacterized protein</fullName>
    </submittedName>
</protein>
<feature type="region of interest" description="Disordered" evidence="1">
    <location>
        <begin position="187"/>
        <end position="210"/>
    </location>
</feature>
<dbReference type="KEGG" id="ssai:N0B31_02145"/>
<name>A0A9E7R401_9EURY</name>
<keyword evidence="2" id="KW-0812">Transmembrane</keyword>
<keyword evidence="2" id="KW-1133">Transmembrane helix</keyword>
<evidence type="ECO:0000256" key="1">
    <source>
        <dbReference type="SAM" id="MobiDB-lite"/>
    </source>
</evidence>
<evidence type="ECO:0000313" key="3">
    <source>
        <dbReference type="EMBL" id="UWM55091.1"/>
    </source>
</evidence>
<feature type="transmembrane region" description="Helical" evidence="2">
    <location>
        <begin position="12"/>
        <end position="36"/>
    </location>
</feature>
<dbReference type="EMBL" id="CP104003">
    <property type="protein sequence ID" value="UWM55091.1"/>
    <property type="molecule type" value="Genomic_DNA"/>
</dbReference>
<evidence type="ECO:0000256" key="2">
    <source>
        <dbReference type="SAM" id="Phobius"/>
    </source>
</evidence>
<gene>
    <name evidence="3" type="ORF">N0B31_02145</name>
</gene>
<feature type="transmembrane region" description="Helical" evidence="2">
    <location>
        <begin position="56"/>
        <end position="73"/>
    </location>
</feature>
<dbReference type="GeneID" id="74941185"/>
<keyword evidence="4" id="KW-1185">Reference proteome</keyword>
<dbReference type="RefSeq" id="WP_260594143.1">
    <property type="nucleotide sequence ID" value="NZ_CP104003.1"/>
</dbReference>
<organism evidence="3 4">
    <name type="scientific">Salinirubellus salinus</name>
    <dbReference type="NCBI Taxonomy" id="1364945"/>
    <lineage>
        <taxon>Archaea</taxon>
        <taxon>Methanobacteriati</taxon>
        <taxon>Methanobacteriota</taxon>
        <taxon>Stenosarchaea group</taxon>
        <taxon>Halobacteria</taxon>
        <taxon>Halobacteriales</taxon>
        <taxon>Natronomonadaceae</taxon>
        <taxon>Salinirubellus</taxon>
    </lineage>
</organism>
<feature type="transmembrane region" description="Helical" evidence="2">
    <location>
        <begin position="85"/>
        <end position="103"/>
    </location>
</feature>
<evidence type="ECO:0000313" key="4">
    <source>
        <dbReference type="Proteomes" id="UP001057580"/>
    </source>
</evidence>
<sequence length="210" mass="22149">MEEARVRKLRFVALQVVGAAAVVHLVVGATELLRIANAGLLGPYLTNFVTADPRPLLFLVSGLAIVAGIVAVARGYVDYRTGYRLGLLVLGVYVLSWVGWHTVLDHGLALGGDTPTTPDTHNHEGLLGTLQSHYVDPLVAAVTASTEGTPGTGRVLLGVVSISLELVGMALLGLLLRVDPAAAVEGERNPFRRFDAEEADDPDHADSDAD</sequence>
<feature type="transmembrane region" description="Helical" evidence="2">
    <location>
        <begin position="155"/>
        <end position="176"/>
    </location>
</feature>
<dbReference type="AlphaFoldDB" id="A0A9E7R401"/>